<dbReference type="InterPro" id="IPR009056">
    <property type="entry name" value="Cyt_c-like_dom"/>
</dbReference>
<sequence>MALPSFFTRQTLMYGLLLLGILGSTAWIVQAPEPEHPKVKKLKLPAGFKAEHLYSPSEQKQGSWVAMTFDGKGRLITADQYGYLYRLEIPPLGVPDAKPRVEPLPIQLPDANVPDSVKTKVRMGYAQGLLWAFNSLYVMVNHESDKNFDKGSGLYRLQDTNGDDQFDKITLLKSLKGEGEHGPHSLVLAPDKQSIYVIAGNHTDVPEMNSYRLPKNWQEDNLLPTIKDPRGHAVDRMAPGGWIAHIDSLGSNWELVAAGFRNPFDLAFNEAGELFTYDSDMEWDFGLPWYRPTRICHVTSGAEFGWRTGNGKWLPAYPDNLPPVVNVGQGSPTNLIHGGSARFPEKYRNALFAFDWSFGIIYAVQLKPKGASYEAQLEEFISGPALPLTDGLIGPDGALYFLTGGRRLESDLYRVSYQGAVEEPKAVTASLTSEQQLRRQLEAFHEKAQPQAVDVAWPHLNHSDRFVRYAARLALEHQPVAQWQEKALQESDPQRSLQALLALTRQAPANLKSQVLEALAKIKFERLNEAQQVDWLRVHELVLLRLGTPTAPEKTRLLSILEPLYPARSAVLNRGLSKLLIALESPQAAPKTLALMRQKEEPGSQTLGGIAATSSSDLILRNPQYGLDIAKMLEKIPPAQQTFYAVMLSRQQTGWTSELRSQYFKWFAQAFQYQGGRSYIGFIDKARKMALSQVPKEQFDRYNKLSGEGLIGRSGNELASNYTLQGPGRNWKTSDALAVVDSGLNLRNFDRGKNLYSAILCSRCHTLRGEGGDIGPDLTQLGTRFSNKDILEAIIDPDKTVSDQYASTIFSLKNGKSLVGRLVNEDKTSYTISQNPFAPEQVQKIPKKNVTSTKYSSVSMMLPGLINGLNAEELKDLMAFLKSSGNPQHEVYQPKTAGGNE</sequence>
<evidence type="ECO:0000256" key="5">
    <source>
        <dbReference type="SAM" id="Phobius"/>
    </source>
</evidence>
<organism evidence="7 8">
    <name type="scientific">Siphonobacter curvatus</name>
    <dbReference type="NCBI Taxonomy" id="2094562"/>
    <lineage>
        <taxon>Bacteria</taxon>
        <taxon>Pseudomonadati</taxon>
        <taxon>Bacteroidota</taxon>
        <taxon>Cytophagia</taxon>
        <taxon>Cytophagales</taxon>
        <taxon>Cytophagaceae</taxon>
        <taxon>Siphonobacter</taxon>
    </lineage>
</organism>
<keyword evidence="8" id="KW-1185">Reference proteome</keyword>
<evidence type="ECO:0000259" key="6">
    <source>
        <dbReference type="PROSITE" id="PS51007"/>
    </source>
</evidence>
<dbReference type="SUPFAM" id="SSF50952">
    <property type="entry name" value="Soluble quinoprotein glucose dehydrogenase"/>
    <property type="match status" value="1"/>
</dbReference>
<keyword evidence="3 4" id="KW-0408">Iron</keyword>
<dbReference type="InterPro" id="IPR036909">
    <property type="entry name" value="Cyt_c-like_dom_sf"/>
</dbReference>
<dbReference type="GO" id="GO:0046872">
    <property type="term" value="F:metal ion binding"/>
    <property type="evidence" value="ECO:0007669"/>
    <property type="project" value="UniProtKB-KW"/>
</dbReference>
<dbReference type="EMBL" id="PTRA01000002">
    <property type="protein sequence ID" value="PQA56988.1"/>
    <property type="molecule type" value="Genomic_DNA"/>
</dbReference>
<keyword evidence="5" id="KW-0812">Transmembrane</keyword>
<keyword evidence="5" id="KW-1133">Transmembrane helix</keyword>
<evidence type="ECO:0000256" key="3">
    <source>
        <dbReference type="ARBA" id="ARBA00023004"/>
    </source>
</evidence>
<dbReference type="SUPFAM" id="SSF46626">
    <property type="entry name" value="Cytochrome c"/>
    <property type="match status" value="1"/>
</dbReference>
<evidence type="ECO:0000313" key="7">
    <source>
        <dbReference type="EMBL" id="PQA56988.1"/>
    </source>
</evidence>
<evidence type="ECO:0000256" key="4">
    <source>
        <dbReference type="PROSITE-ProRule" id="PRU00433"/>
    </source>
</evidence>
<evidence type="ECO:0000313" key="8">
    <source>
        <dbReference type="Proteomes" id="UP000239590"/>
    </source>
</evidence>
<dbReference type="GO" id="GO:0020037">
    <property type="term" value="F:heme binding"/>
    <property type="evidence" value="ECO:0007669"/>
    <property type="project" value="InterPro"/>
</dbReference>
<dbReference type="GO" id="GO:0009055">
    <property type="term" value="F:electron transfer activity"/>
    <property type="evidence" value="ECO:0007669"/>
    <property type="project" value="InterPro"/>
</dbReference>
<reference evidence="8" key="1">
    <citation type="submission" date="2018-02" db="EMBL/GenBank/DDBJ databases">
        <title>Genome sequencing of Solimonas sp. HR-BB.</title>
        <authorList>
            <person name="Lee Y."/>
            <person name="Jeon C.O."/>
        </authorList>
    </citation>
    <scope>NUCLEOTIDE SEQUENCE [LARGE SCALE GENOMIC DNA]</scope>
    <source>
        <strain evidence="8">HR-U</strain>
    </source>
</reference>
<accession>A0A2S7IK08</accession>
<keyword evidence="1 4" id="KW-0349">Heme</keyword>
<keyword evidence="5" id="KW-0472">Membrane</keyword>
<evidence type="ECO:0000256" key="2">
    <source>
        <dbReference type="ARBA" id="ARBA00022723"/>
    </source>
</evidence>
<dbReference type="PROSITE" id="PS51007">
    <property type="entry name" value="CYTC"/>
    <property type="match status" value="1"/>
</dbReference>
<dbReference type="Proteomes" id="UP000239590">
    <property type="component" value="Unassembled WGS sequence"/>
</dbReference>
<dbReference type="Gene3D" id="2.120.10.30">
    <property type="entry name" value="TolB, C-terminal domain"/>
    <property type="match status" value="1"/>
</dbReference>
<dbReference type="PANTHER" id="PTHR33546">
    <property type="entry name" value="LARGE, MULTIFUNCTIONAL SECRETED PROTEIN-RELATED"/>
    <property type="match status" value="1"/>
</dbReference>
<protein>
    <submittedName>
        <fullName evidence="7">Heme-binding protein</fullName>
    </submittedName>
</protein>
<feature type="transmembrane region" description="Helical" evidence="5">
    <location>
        <begin position="12"/>
        <end position="29"/>
    </location>
</feature>
<dbReference type="PANTHER" id="PTHR33546:SF1">
    <property type="entry name" value="LARGE, MULTIFUNCTIONAL SECRETED PROTEIN"/>
    <property type="match status" value="1"/>
</dbReference>
<evidence type="ECO:0000256" key="1">
    <source>
        <dbReference type="ARBA" id="ARBA00022617"/>
    </source>
</evidence>
<name>A0A2S7IK08_9BACT</name>
<keyword evidence="2 4" id="KW-0479">Metal-binding</keyword>
<comment type="caution">
    <text evidence="7">The sequence shown here is derived from an EMBL/GenBank/DDBJ whole genome shotgun (WGS) entry which is preliminary data.</text>
</comment>
<feature type="domain" description="Cytochrome c" evidence="6">
    <location>
        <begin position="747"/>
        <end position="885"/>
    </location>
</feature>
<dbReference type="AlphaFoldDB" id="A0A2S7IK08"/>
<proteinExistence type="predicted"/>
<dbReference type="NCBIfam" id="TIGR02603">
    <property type="entry name" value="CxxCH_TIGR02603"/>
    <property type="match status" value="1"/>
</dbReference>
<dbReference type="InterPro" id="IPR011041">
    <property type="entry name" value="Quinoprot_gluc/sorb_DH_b-prop"/>
</dbReference>
<dbReference type="InterPro" id="IPR011042">
    <property type="entry name" value="6-blade_b-propeller_TolB-like"/>
</dbReference>
<dbReference type="OrthoDB" id="627427at2"/>
<dbReference type="RefSeq" id="WP_104714560.1">
    <property type="nucleotide sequence ID" value="NZ_PTRA01000002.1"/>
</dbReference>
<dbReference type="InterPro" id="IPR013427">
    <property type="entry name" value="Haem-bd_dom_put"/>
</dbReference>
<dbReference type="Gene3D" id="1.10.760.10">
    <property type="entry name" value="Cytochrome c-like domain"/>
    <property type="match status" value="1"/>
</dbReference>
<gene>
    <name evidence="7" type="ORF">C5O19_16805</name>
</gene>